<feature type="region of interest" description="Disordered" evidence="1">
    <location>
        <begin position="1"/>
        <end position="20"/>
    </location>
</feature>
<dbReference type="InterPro" id="IPR027417">
    <property type="entry name" value="P-loop_NTPase"/>
</dbReference>
<dbReference type="PANTHER" id="PTHR42957">
    <property type="entry name" value="HELICASE MJ1565-RELATED"/>
    <property type="match status" value="1"/>
</dbReference>
<keyword evidence="4" id="KW-1185">Reference proteome</keyword>
<sequence length="566" mass="61073">MSAQEASRNPQARLAKAVQAAQARNPRAGVIISVTGSHALVMLDDAQAEVDRLHRPQLGAIMSVDAGANVVLGLISAMSVPAPSVDGSGGEMRLVEMELIGEFTKPTAKTPARFRRGVSTFPTLGDEVHVATREELAALFAVNGLASVRIGVVKQDAAIPATVAVNEIFARHCAVLGMTGSGKSCAVALMLRAVLDRYSQAHIVIIDPHNEYARAFGDQAVVFDASSFTLPYWLLTFEELVEVLYPNRRGYEEEIEILADLIPQAKRMNLAATQGGTRMLAERRGDIASITVDTPTPYRISELLGLIDKSLGALESARAISPYKRLRNRIYAISQDARYAFMFASLTVQDTMASFLGQLFRIPVQGRPVSILELGGLPSEVAQVVVSVTARLAFDFGLWSHGAAPIAIVCEDAHRYAPAQQDAGFAPTRRALTRIAKEGRKTGVSLWLVSQRPTELDPTILSQCNTIFAMRLANQADQDALRAAVPDAATSLLNCLPSLGMGEAVAVGEGVPLPTRIRFDALPREIVPKSLTASFTDGWSVDVDDAGFLDRIVEQWRAQKLLLPEV</sequence>
<evidence type="ECO:0000313" key="3">
    <source>
        <dbReference type="EMBL" id="SNT75291.1"/>
    </source>
</evidence>
<accession>A0A239PY99</accession>
<evidence type="ECO:0000256" key="1">
    <source>
        <dbReference type="SAM" id="MobiDB-lite"/>
    </source>
</evidence>
<dbReference type="Gene3D" id="3.40.50.300">
    <property type="entry name" value="P-loop containing nucleotide triphosphate hydrolases"/>
    <property type="match status" value="2"/>
</dbReference>
<dbReference type="PANTHER" id="PTHR42957:SF1">
    <property type="entry name" value="HELICASE MJ1565-RELATED"/>
    <property type="match status" value="1"/>
</dbReference>
<dbReference type="EMBL" id="FZQA01000007">
    <property type="protein sequence ID" value="SNT75291.1"/>
    <property type="molecule type" value="Genomic_DNA"/>
</dbReference>
<protein>
    <recommendedName>
        <fullName evidence="2">Helicase HerA central domain-containing protein</fullName>
    </recommendedName>
</protein>
<feature type="compositionally biased region" description="Polar residues" evidence="1">
    <location>
        <begin position="1"/>
        <end position="10"/>
    </location>
</feature>
<evidence type="ECO:0000313" key="4">
    <source>
        <dbReference type="Proteomes" id="UP000198346"/>
    </source>
</evidence>
<proteinExistence type="predicted"/>
<dbReference type="InterPro" id="IPR008571">
    <property type="entry name" value="HerA-like"/>
</dbReference>
<dbReference type="AlphaFoldDB" id="A0A239PY99"/>
<gene>
    <name evidence="3" type="ORF">SAMN06297382_2654</name>
</gene>
<dbReference type="OrthoDB" id="9806951at2"/>
<name>A0A239PY99_9PROT</name>
<dbReference type="Proteomes" id="UP000198346">
    <property type="component" value="Unassembled WGS sequence"/>
</dbReference>
<feature type="compositionally biased region" description="Low complexity" evidence="1">
    <location>
        <begin position="11"/>
        <end position="20"/>
    </location>
</feature>
<feature type="domain" description="Helicase HerA central" evidence="2">
    <location>
        <begin position="148"/>
        <end position="391"/>
    </location>
</feature>
<evidence type="ECO:0000259" key="2">
    <source>
        <dbReference type="Pfam" id="PF01935"/>
    </source>
</evidence>
<dbReference type="InterPro" id="IPR002789">
    <property type="entry name" value="HerA_central"/>
</dbReference>
<dbReference type="RefSeq" id="WP_089413081.1">
    <property type="nucleotide sequence ID" value="NZ_FZQA01000007.1"/>
</dbReference>
<dbReference type="Pfam" id="PF01935">
    <property type="entry name" value="DUF87"/>
    <property type="match status" value="1"/>
</dbReference>
<dbReference type="SUPFAM" id="SSF52540">
    <property type="entry name" value="P-loop containing nucleoside triphosphate hydrolases"/>
    <property type="match status" value="1"/>
</dbReference>
<organism evidence="3 4">
    <name type="scientific">Amphiplicatus metriothermophilus</name>
    <dbReference type="NCBI Taxonomy" id="1519374"/>
    <lineage>
        <taxon>Bacteria</taxon>
        <taxon>Pseudomonadati</taxon>
        <taxon>Pseudomonadota</taxon>
        <taxon>Alphaproteobacteria</taxon>
        <taxon>Parvularculales</taxon>
        <taxon>Parvularculaceae</taxon>
        <taxon>Amphiplicatus</taxon>
    </lineage>
</organism>
<reference evidence="3 4" key="1">
    <citation type="submission" date="2017-07" db="EMBL/GenBank/DDBJ databases">
        <authorList>
            <person name="Sun Z.S."/>
            <person name="Albrecht U."/>
            <person name="Echele G."/>
            <person name="Lee C.C."/>
        </authorList>
    </citation>
    <scope>NUCLEOTIDE SEQUENCE [LARGE SCALE GENOMIC DNA]</scope>
    <source>
        <strain evidence="3 4">CGMCC 1.12710</strain>
    </source>
</reference>